<comment type="caution">
    <text evidence="11">The sequence shown here is derived from an EMBL/GenBank/DDBJ whole genome shotgun (WGS) entry which is preliminary data.</text>
</comment>
<feature type="compositionally biased region" description="Low complexity" evidence="9">
    <location>
        <begin position="24"/>
        <end position="39"/>
    </location>
</feature>
<dbReference type="InterPro" id="IPR001841">
    <property type="entry name" value="Znf_RING"/>
</dbReference>
<dbReference type="SUPFAM" id="SSF57850">
    <property type="entry name" value="RING/U-box"/>
    <property type="match status" value="1"/>
</dbReference>
<evidence type="ECO:0000256" key="7">
    <source>
        <dbReference type="ARBA" id="ARBA00022833"/>
    </source>
</evidence>
<dbReference type="PROSITE" id="PS50089">
    <property type="entry name" value="ZF_RING_2"/>
    <property type="match status" value="1"/>
</dbReference>
<dbReference type="InterPro" id="IPR013083">
    <property type="entry name" value="Znf_RING/FYVE/PHD"/>
</dbReference>
<dbReference type="OrthoDB" id="8062037at2759"/>
<feature type="domain" description="RING-type" evidence="10">
    <location>
        <begin position="241"/>
        <end position="287"/>
    </location>
</feature>
<dbReference type="Proteomes" id="UP000031737">
    <property type="component" value="Unassembled WGS sequence"/>
</dbReference>
<dbReference type="PANTHER" id="PTHR22937:SF65">
    <property type="entry name" value="E3 UBIQUITIN-PROTEIN LIGASE ARK2C"/>
    <property type="match status" value="1"/>
</dbReference>
<dbReference type="Pfam" id="PF13639">
    <property type="entry name" value="zf-RING_2"/>
    <property type="match status" value="1"/>
</dbReference>
<keyword evidence="4" id="KW-0479">Metal-binding</keyword>
<evidence type="ECO:0000256" key="8">
    <source>
        <dbReference type="PROSITE-ProRule" id="PRU00175"/>
    </source>
</evidence>
<dbReference type="EMBL" id="AUPL01005529">
    <property type="protein sequence ID" value="ESL06792.1"/>
    <property type="molecule type" value="Genomic_DNA"/>
</dbReference>
<accession>A0A061J0H5</accession>
<keyword evidence="7" id="KW-0862">Zinc</keyword>
<feature type="region of interest" description="Disordered" evidence="9">
    <location>
        <begin position="1"/>
        <end position="45"/>
    </location>
</feature>
<dbReference type="InterPro" id="IPR045191">
    <property type="entry name" value="MBR1/2-like"/>
</dbReference>
<evidence type="ECO:0000256" key="4">
    <source>
        <dbReference type="ARBA" id="ARBA00022723"/>
    </source>
</evidence>
<dbReference type="EC" id="2.3.2.27" evidence="2"/>
<gene>
    <name evidence="11" type="ORF">TRSC58_05529</name>
</gene>
<proteinExistence type="predicted"/>
<feature type="compositionally biased region" description="Basic and acidic residues" evidence="9">
    <location>
        <begin position="144"/>
        <end position="158"/>
    </location>
</feature>
<dbReference type="VEuPathDB" id="TriTrypDB:TRSC58_05529"/>
<dbReference type="GO" id="GO:0061630">
    <property type="term" value="F:ubiquitin protein ligase activity"/>
    <property type="evidence" value="ECO:0007669"/>
    <property type="project" value="UniProtKB-EC"/>
</dbReference>
<sequence>MDGNNGPKRARSETMEEASSSGSTTPAQGAEASAAPEATPVRDPLLEAQLDQLGLDEEFKASLRCMSPDTRRDVINDIIRSQQHEQASVETPFGLLSLLSGAPFLSLPPGIDVHLSLEDDDEEERGSEAQGSLSPPRRLSPRNGADDRSDNLSTESQRHREQFLRSQLLYLLHAVRGGALFNSISEAFARRSLGMTQDIDDMSYEQLVELQERIGYVSKGITKEQMQLCMQGVPWPKEGSCVVCQIEWQEGAGDNERSVELRVCHHVFHQCCIEQWLASNKTCPVCKKEVL</sequence>
<keyword evidence="3" id="KW-0808">Transferase</keyword>
<evidence type="ECO:0000259" key="10">
    <source>
        <dbReference type="PROSITE" id="PS50089"/>
    </source>
</evidence>
<evidence type="ECO:0000256" key="6">
    <source>
        <dbReference type="ARBA" id="ARBA00022786"/>
    </source>
</evidence>
<comment type="catalytic activity">
    <reaction evidence="1">
        <text>S-ubiquitinyl-[E2 ubiquitin-conjugating enzyme]-L-cysteine + [acceptor protein]-L-lysine = [E2 ubiquitin-conjugating enzyme]-L-cysteine + N(6)-ubiquitinyl-[acceptor protein]-L-lysine.</text>
        <dbReference type="EC" id="2.3.2.27"/>
    </reaction>
</comment>
<keyword evidence="6" id="KW-0833">Ubl conjugation pathway</keyword>
<evidence type="ECO:0000256" key="3">
    <source>
        <dbReference type="ARBA" id="ARBA00022679"/>
    </source>
</evidence>
<dbReference type="Gene3D" id="3.30.40.10">
    <property type="entry name" value="Zinc/RING finger domain, C3HC4 (zinc finger)"/>
    <property type="match status" value="1"/>
</dbReference>
<evidence type="ECO:0000313" key="12">
    <source>
        <dbReference type="Proteomes" id="UP000031737"/>
    </source>
</evidence>
<evidence type="ECO:0000256" key="1">
    <source>
        <dbReference type="ARBA" id="ARBA00000900"/>
    </source>
</evidence>
<evidence type="ECO:0000256" key="2">
    <source>
        <dbReference type="ARBA" id="ARBA00012483"/>
    </source>
</evidence>
<evidence type="ECO:0000256" key="5">
    <source>
        <dbReference type="ARBA" id="ARBA00022771"/>
    </source>
</evidence>
<dbReference type="GO" id="GO:0008270">
    <property type="term" value="F:zinc ion binding"/>
    <property type="evidence" value="ECO:0007669"/>
    <property type="project" value="UniProtKB-KW"/>
</dbReference>
<dbReference type="AlphaFoldDB" id="A0A061J0H5"/>
<dbReference type="SMART" id="SM00184">
    <property type="entry name" value="RING"/>
    <property type="match status" value="1"/>
</dbReference>
<evidence type="ECO:0000256" key="9">
    <source>
        <dbReference type="SAM" id="MobiDB-lite"/>
    </source>
</evidence>
<name>A0A061J0H5_TRYRA</name>
<organism evidence="11 12">
    <name type="scientific">Trypanosoma rangeli SC58</name>
    <dbReference type="NCBI Taxonomy" id="429131"/>
    <lineage>
        <taxon>Eukaryota</taxon>
        <taxon>Discoba</taxon>
        <taxon>Euglenozoa</taxon>
        <taxon>Kinetoplastea</taxon>
        <taxon>Metakinetoplastina</taxon>
        <taxon>Trypanosomatida</taxon>
        <taxon>Trypanosomatidae</taxon>
        <taxon>Trypanosoma</taxon>
        <taxon>Herpetosoma</taxon>
    </lineage>
</organism>
<keyword evidence="5 8" id="KW-0863">Zinc-finger</keyword>
<keyword evidence="12" id="KW-1185">Reference proteome</keyword>
<feature type="region of interest" description="Disordered" evidence="9">
    <location>
        <begin position="119"/>
        <end position="158"/>
    </location>
</feature>
<protein>
    <recommendedName>
        <fullName evidence="2">RING-type E3 ubiquitin transferase</fullName>
        <ecNumber evidence="2">2.3.2.27</ecNumber>
    </recommendedName>
</protein>
<reference evidence="11 12" key="1">
    <citation type="submission" date="2013-07" db="EMBL/GenBank/DDBJ databases">
        <authorList>
            <person name="Stoco P.H."/>
            <person name="Wagner G."/>
            <person name="Gerber A."/>
            <person name="Zaha A."/>
            <person name="Thompson C."/>
            <person name="Bartholomeu D.C."/>
            <person name="Luckemeyer D.D."/>
            <person name="Bahia D."/>
            <person name="Loreto E."/>
            <person name="Prestes E.B."/>
            <person name="Lima F.M."/>
            <person name="Rodrigues-Luiz G."/>
            <person name="Vallejo G.A."/>
            <person name="Filho J.F."/>
            <person name="Monteiro K.M."/>
            <person name="Tyler K.M."/>
            <person name="de Almeida L.G."/>
            <person name="Ortiz M.F."/>
            <person name="Siervo M.A."/>
            <person name="de Moraes M.H."/>
            <person name="Cunha O.L."/>
            <person name="Mendonca-Neto R."/>
            <person name="Silva R."/>
            <person name="Teixeira S.M."/>
            <person name="Murta S.M."/>
            <person name="Sincero T.C."/>
            <person name="Mendes T.A."/>
            <person name="Urmenyi T.P."/>
            <person name="Silva V.G."/>
            <person name="da Rocha W.D."/>
            <person name="Andersson B."/>
            <person name="Romanha A.J."/>
            <person name="Steindel M."/>
            <person name="de Vasconcelos A.T."/>
            <person name="Grisard E.C."/>
        </authorList>
    </citation>
    <scope>NUCLEOTIDE SEQUENCE [LARGE SCALE GENOMIC DNA]</scope>
    <source>
        <strain evidence="11 12">SC58</strain>
    </source>
</reference>
<dbReference type="PANTHER" id="PTHR22937">
    <property type="entry name" value="E3 UBIQUITIN-PROTEIN LIGASE RNF165"/>
    <property type="match status" value="1"/>
</dbReference>
<evidence type="ECO:0000313" key="11">
    <source>
        <dbReference type="EMBL" id="ESL06792.1"/>
    </source>
</evidence>